<evidence type="ECO:0000313" key="2">
    <source>
        <dbReference type="Proteomes" id="UP000002555"/>
    </source>
</evidence>
<accession>Q76YA8</accession>
<dbReference type="CDD" id="cd19958">
    <property type="entry name" value="pyocin_knob"/>
    <property type="match status" value="1"/>
</dbReference>
<proteinExistence type="predicted"/>
<evidence type="ECO:0008006" key="3">
    <source>
        <dbReference type="Google" id="ProtNLM"/>
    </source>
</evidence>
<dbReference type="EMBL" id="AY266303">
    <property type="protein sequence ID" value="AAQ17987.1"/>
    <property type="molecule type" value="Genomic_DNA"/>
</dbReference>
<dbReference type="Proteomes" id="UP000002555">
    <property type="component" value="Segment"/>
</dbReference>
<protein>
    <recommendedName>
        <fullName evidence="3">Tail fiber protein</fullName>
    </recommendedName>
</protein>
<name>Q76YA8_9CAUD</name>
<reference evidence="1 2" key="1">
    <citation type="journal article" date="2001" name="J. Bacteriol.">
        <title>Phylogeny of the major head and tail genes of the wide-ranging T4-type bacteriophages.</title>
        <authorList>
            <person name="Tetart F."/>
            <person name="Desplats C."/>
            <person name="Kutateladze M."/>
            <person name="Monod C."/>
            <person name="Ackermann H.W."/>
            <person name="Krisch H.M."/>
        </authorList>
    </citation>
    <scope>NUCLEOTIDE SEQUENCE</scope>
</reference>
<organism evidence="1 2">
    <name type="scientific">Aeromonas phage Aeh1</name>
    <dbReference type="NCBI Taxonomy" id="2880362"/>
    <lineage>
        <taxon>Viruses</taxon>
        <taxon>Duplodnaviria</taxon>
        <taxon>Heunggongvirae</taxon>
        <taxon>Uroviricota</taxon>
        <taxon>Caudoviricetes</taxon>
        <taxon>Pantevenvirales</taxon>
        <taxon>Straboviridae</taxon>
        <taxon>Cinqassovirus</taxon>
        <taxon>Cinqassovirus aeh1</taxon>
    </lineage>
</organism>
<dbReference type="Gene3D" id="6.10.140.2190">
    <property type="match status" value="1"/>
</dbReference>
<evidence type="ECO:0000313" key="1">
    <source>
        <dbReference type="EMBL" id="AAQ17987.1"/>
    </source>
</evidence>
<sequence>MADLKLGSQIGGNLIWHQGILELNPLDDSLFYKEFDMITSKGGQTINGGISLKGDINSTGKFIGVGNDVGWGQAPHAAFNMDKDNTSGAHWLIASRKSDGSPRAGIQVLTSDIGETRIYTNKNANYVGFRDGQVYITATTPSVASHAARKDYVDKEVDRAMQFAETTTDKLTTDLATANTKIDTLDAQNVKLTGDQTISGIKRFNAHIFVPTADPTLDTQLTHKAYVDKKVGTAVQGIAVTAPLTTTGGVNPTLAITAATRTAAGSMSAADKVKLDDLPADALSRSGGNMKNGGYINLEGVGGIQSLYNGKTYSVLRDHNNGNVTLSAASGDLYLGYQTTAEVYTTKNVILHQTMKWNSGTGRVLVDTDGFIPWASIKDKVGLEGKTKQITGPINFDEYESTGFYNLYTARATGSVNPPPFDYGTMLVLGSDRDTRTFVTQIATDRTQGSTYIRTRNDGAFAWTPWVKQIDERGGTLKDLTVTEQVQMKKGYDADLSGIIHKSFEHIGNTGDMKPILILLAKRSSTTAIERNGFMGRIHFNRGATTSNLQGDYIDLVAYSGYTEQFYRINYISGAKMAGTKLVYHTHTDGIEYIALYRSANSASNVVIDGLYWNTAPILIADATGRAMTDLVTRQSFYTDYNKPTNEDLDLVSRAGDEMTGTLRSAKIKNAIMVNDKGSISFQDGASTRFHLASEGNSLTLKHGNDGQNALVTYLGDGSITSVGPVTASAFRSSGDYGFVRSTNNTQGMFVGADGRTIIGGGVNGVVHIRPQGIGTTTVETTINNDGTITLGKQGTAAGHLINKAYVDAVDAKNVAKAGDTMTGDLINTKSVRAPVVLSAVGDRKLALEISSAADNLPYISVDFAYRALEFNDNKSVTAVHGFEVNGRNSTSNFIVRSTGFVGGWARGLAGLSGVDTISTQKAGIGFSGTGDSIAQVYMGMGSAPWEADKGIQINASNQMSFKNGQDGAAIFDAGASAMFRNGTTNAWYHINNNVANDGVMISQGATAGVDPISRFSAADIKLHKRTYVLGNGQFQINTSGNPVLEFHVPGKHARLVWLDSTTGDLNFGQSNGAFGEAKRYMQMRAEGTGLTMYGNNWSAAGSHAYADQWAREAPIQVDFGTVNGSSDYYQIVKGRSIASGFGFTTDVEFGTLRSGGGTWGTAVIRVGSGESATRTSQAVFQFGITGNFVAPGGVYGGGVYDSGNRCYSASNPPPVADGTEVGTAMANMSVSAIGAIGFMVLNTQVGNKSAGYEVAGSALRWCSAEGNNISSNAPPGTWRLLGYIDGSGGYTRWNTSLWQRVR</sequence>
<dbReference type="RefSeq" id="NP_944215.1">
    <property type="nucleotide sequence ID" value="NC_005260.1"/>
</dbReference>
<dbReference type="KEGG" id="vg:2658141"/>
<keyword evidence="2" id="KW-1185">Reference proteome</keyword>
<gene>
    <name evidence="1" type="ORF">Aeh1ORF318w</name>
</gene>